<dbReference type="AlphaFoldDB" id="A0AAD4V828"/>
<comment type="caution">
    <text evidence="1">The sequence shown here is derived from an EMBL/GenBank/DDBJ whole genome shotgun (WGS) entry which is preliminary data.</text>
</comment>
<organism evidence="1 2">
    <name type="scientific">Prunus dulcis</name>
    <name type="common">Almond</name>
    <name type="synonym">Amygdalus dulcis</name>
    <dbReference type="NCBI Taxonomy" id="3755"/>
    <lineage>
        <taxon>Eukaryota</taxon>
        <taxon>Viridiplantae</taxon>
        <taxon>Streptophyta</taxon>
        <taxon>Embryophyta</taxon>
        <taxon>Tracheophyta</taxon>
        <taxon>Spermatophyta</taxon>
        <taxon>Magnoliopsida</taxon>
        <taxon>eudicotyledons</taxon>
        <taxon>Gunneridae</taxon>
        <taxon>Pentapetalae</taxon>
        <taxon>rosids</taxon>
        <taxon>fabids</taxon>
        <taxon>Rosales</taxon>
        <taxon>Rosaceae</taxon>
        <taxon>Amygdaloideae</taxon>
        <taxon>Amygdaleae</taxon>
        <taxon>Prunus</taxon>
    </lineage>
</organism>
<evidence type="ECO:0000313" key="2">
    <source>
        <dbReference type="Proteomes" id="UP001054821"/>
    </source>
</evidence>
<accession>A0AAD4V828</accession>
<gene>
    <name evidence="1" type="ORF">L3X38_039264</name>
</gene>
<protein>
    <submittedName>
        <fullName evidence="1">Uncharacterized protein</fullName>
    </submittedName>
</protein>
<name>A0AAD4V828_PRUDU</name>
<sequence>MRSRNNHHLFHYTVLPNHRSALLTDSTRSQAESYFTTYRGPQKPQAESKKSFLQYLRLDQDPSPSLSLLDDFTNDAIRLE</sequence>
<evidence type="ECO:0000313" key="1">
    <source>
        <dbReference type="EMBL" id="KAI5319556.1"/>
    </source>
</evidence>
<proteinExistence type="predicted"/>
<reference evidence="1 2" key="1">
    <citation type="journal article" date="2022" name="G3 (Bethesda)">
        <title>Whole-genome sequence and methylome profiling of the almond [Prunus dulcis (Mill.) D.A. Webb] cultivar 'Nonpareil'.</title>
        <authorList>
            <person name="D'Amico-Willman K.M."/>
            <person name="Ouma W.Z."/>
            <person name="Meulia T."/>
            <person name="Sideli G.M."/>
            <person name="Gradziel T.M."/>
            <person name="Fresnedo-Ramirez J."/>
        </authorList>
    </citation>
    <scope>NUCLEOTIDE SEQUENCE [LARGE SCALE GENOMIC DNA]</scope>
    <source>
        <strain evidence="1">Clone GOH B32 T37-40</strain>
    </source>
</reference>
<keyword evidence="2" id="KW-1185">Reference proteome</keyword>
<dbReference type="Proteomes" id="UP001054821">
    <property type="component" value="Chromosome 7"/>
</dbReference>
<dbReference type="EMBL" id="JAJFAZ020000007">
    <property type="protein sequence ID" value="KAI5319556.1"/>
    <property type="molecule type" value="Genomic_DNA"/>
</dbReference>